<dbReference type="PANTHER" id="PTHR47150:SF4">
    <property type="entry name" value="HARBINGER TRANSPOSASE-DERIVED PROTEIN-RELATED"/>
    <property type="match status" value="1"/>
</dbReference>
<comment type="caution">
    <text evidence="1">The sequence shown here is derived from an EMBL/GenBank/DDBJ whole genome shotgun (WGS) entry which is preliminary data.</text>
</comment>
<protein>
    <submittedName>
        <fullName evidence="1">Uncharacterized protein</fullName>
    </submittedName>
</protein>
<proteinExistence type="predicted"/>
<dbReference type="Pfam" id="PF04827">
    <property type="entry name" value="Plant_tran"/>
    <property type="match status" value="1"/>
</dbReference>
<sequence>MYSFTVTYTCDSRLKVMSNSCMSRIKLNMVFQGCLAVLTVHIRCGQIVLMCGVVNSREGKTPNMSYVVNGNEYKYMYYLGDRIYPEYAKIVMSYSFLANEKQKLFKLAQESAKKDVERAF</sequence>
<gene>
    <name evidence="1" type="ORF">LSAT_V11C900479230</name>
</gene>
<evidence type="ECO:0000313" key="1">
    <source>
        <dbReference type="EMBL" id="KAJ0187869.1"/>
    </source>
</evidence>
<dbReference type="Proteomes" id="UP000235145">
    <property type="component" value="Unassembled WGS sequence"/>
</dbReference>
<dbReference type="AlphaFoldDB" id="A0A9R1WVB8"/>
<keyword evidence="2" id="KW-1185">Reference proteome</keyword>
<evidence type="ECO:0000313" key="2">
    <source>
        <dbReference type="Proteomes" id="UP000235145"/>
    </source>
</evidence>
<reference evidence="1 2" key="1">
    <citation type="journal article" date="2017" name="Nat. Commun.">
        <title>Genome assembly with in vitro proximity ligation data and whole-genome triplication in lettuce.</title>
        <authorList>
            <person name="Reyes-Chin-Wo S."/>
            <person name="Wang Z."/>
            <person name="Yang X."/>
            <person name="Kozik A."/>
            <person name="Arikit S."/>
            <person name="Song C."/>
            <person name="Xia L."/>
            <person name="Froenicke L."/>
            <person name="Lavelle D.O."/>
            <person name="Truco M.J."/>
            <person name="Xia R."/>
            <person name="Zhu S."/>
            <person name="Xu C."/>
            <person name="Xu H."/>
            <person name="Xu X."/>
            <person name="Cox K."/>
            <person name="Korf I."/>
            <person name="Meyers B.C."/>
            <person name="Michelmore R.W."/>
        </authorList>
    </citation>
    <scope>NUCLEOTIDE SEQUENCE [LARGE SCALE GENOMIC DNA]</scope>
    <source>
        <strain evidence="2">cv. Salinas</strain>
        <tissue evidence="1">Seedlings</tissue>
    </source>
</reference>
<dbReference type="EMBL" id="NBSK02000009">
    <property type="protein sequence ID" value="KAJ0187869.1"/>
    <property type="molecule type" value="Genomic_DNA"/>
</dbReference>
<organism evidence="1 2">
    <name type="scientific">Lactuca sativa</name>
    <name type="common">Garden lettuce</name>
    <dbReference type="NCBI Taxonomy" id="4236"/>
    <lineage>
        <taxon>Eukaryota</taxon>
        <taxon>Viridiplantae</taxon>
        <taxon>Streptophyta</taxon>
        <taxon>Embryophyta</taxon>
        <taxon>Tracheophyta</taxon>
        <taxon>Spermatophyta</taxon>
        <taxon>Magnoliopsida</taxon>
        <taxon>eudicotyledons</taxon>
        <taxon>Gunneridae</taxon>
        <taxon>Pentapetalae</taxon>
        <taxon>asterids</taxon>
        <taxon>campanulids</taxon>
        <taxon>Asterales</taxon>
        <taxon>Asteraceae</taxon>
        <taxon>Cichorioideae</taxon>
        <taxon>Cichorieae</taxon>
        <taxon>Lactucinae</taxon>
        <taxon>Lactuca</taxon>
    </lineage>
</organism>
<accession>A0A9R1WVB8</accession>
<name>A0A9R1WVB8_LACSA</name>
<dbReference type="InterPro" id="IPR006912">
    <property type="entry name" value="Harbinger_derived_prot"/>
</dbReference>
<dbReference type="PANTHER" id="PTHR47150">
    <property type="entry name" value="OS12G0169200 PROTEIN"/>
    <property type="match status" value="1"/>
</dbReference>